<accession>A0A0N1IQS8</accession>
<organism evidence="2 3">
    <name type="scientific">Papilio machaon</name>
    <name type="common">Old World swallowtail butterfly</name>
    <dbReference type="NCBI Taxonomy" id="76193"/>
    <lineage>
        <taxon>Eukaryota</taxon>
        <taxon>Metazoa</taxon>
        <taxon>Ecdysozoa</taxon>
        <taxon>Arthropoda</taxon>
        <taxon>Hexapoda</taxon>
        <taxon>Insecta</taxon>
        <taxon>Pterygota</taxon>
        <taxon>Neoptera</taxon>
        <taxon>Endopterygota</taxon>
        <taxon>Lepidoptera</taxon>
        <taxon>Glossata</taxon>
        <taxon>Ditrysia</taxon>
        <taxon>Papilionoidea</taxon>
        <taxon>Papilionidae</taxon>
        <taxon>Papilioninae</taxon>
        <taxon>Papilio</taxon>
    </lineage>
</organism>
<dbReference type="GO" id="GO:0051213">
    <property type="term" value="F:dioxygenase activity"/>
    <property type="evidence" value="ECO:0007669"/>
    <property type="project" value="UniProtKB-KW"/>
</dbReference>
<comment type="caution">
    <text evidence="2">The sequence shown here is derived from an EMBL/GenBank/DDBJ whole genome shotgun (WGS) entry which is preliminary data.</text>
</comment>
<dbReference type="PANTHER" id="PTHR21052:SF0">
    <property type="entry name" value="ALPHA-KETOGLUTARATE-DEPENDENT DIOXYGENASE ALKB HOMOLOG 7, MITOCHONDRIAL"/>
    <property type="match status" value="1"/>
</dbReference>
<protein>
    <submittedName>
        <fullName evidence="2">Probable alpha-ketoglutarate-dependent dioxygenase ABH7</fullName>
    </submittedName>
</protein>
<dbReference type="GO" id="GO:0006631">
    <property type="term" value="P:fatty acid metabolic process"/>
    <property type="evidence" value="ECO:0007669"/>
    <property type="project" value="TreeGrafter"/>
</dbReference>
<dbReference type="Proteomes" id="UP000053240">
    <property type="component" value="Unassembled WGS sequence"/>
</dbReference>
<reference evidence="2 3" key="1">
    <citation type="journal article" date="2015" name="Nat. Commun.">
        <title>Outbred genome sequencing and CRISPR/Cas9 gene editing in butterflies.</title>
        <authorList>
            <person name="Li X."/>
            <person name="Fan D."/>
            <person name="Zhang W."/>
            <person name="Liu G."/>
            <person name="Zhang L."/>
            <person name="Zhao L."/>
            <person name="Fang X."/>
            <person name="Chen L."/>
            <person name="Dong Y."/>
            <person name="Chen Y."/>
            <person name="Ding Y."/>
            <person name="Zhao R."/>
            <person name="Feng M."/>
            <person name="Zhu Y."/>
            <person name="Feng Y."/>
            <person name="Jiang X."/>
            <person name="Zhu D."/>
            <person name="Xiang H."/>
            <person name="Feng X."/>
            <person name="Li S."/>
            <person name="Wang J."/>
            <person name="Zhang G."/>
            <person name="Kronforst M.R."/>
            <person name="Wang W."/>
        </authorList>
    </citation>
    <scope>NUCLEOTIDE SEQUENCE [LARGE SCALE GENOMIC DNA]</scope>
    <source>
        <strain evidence="2">Ya'a_city_454_Pm</strain>
        <tissue evidence="2">Whole body</tissue>
    </source>
</reference>
<keyword evidence="3" id="KW-1185">Reference proteome</keyword>
<keyword evidence="2" id="KW-0560">Oxidoreductase</keyword>
<name>A0A0N1IQS8_PAPMA</name>
<dbReference type="InParanoid" id="A0A0N1IQS8"/>
<dbReference type="GO" id="GO:0006974">
    <property type="term" value="P:DNA damage response"/>
    <property type="evidence" value="ECO:0007669"/>
    <property type="project" value="InterPro"/>
</dbReference>
<dbReference type="SUPFAM" id="SSF51197">
    <property type="entry name" value="Clavaminate synthase-like"/>
    <property type="match status" value="1"/>
</dbReference>
<sequence length="248" mass="28777">MYTAHTSCDTRPIVYEAGFFYQLIQLGTYDLLFVIHVSKGPSPDPDYIEVLPSWPEGEAIMRINATSSMRIYPNFVSEEEEASLLAEVEPQLKRLRYEYDHWDNAIEGYRETERDSWNEQNAAILKRVRDTAFQPNAQLLPRAHILDLAAAGYIKPHIDAVRFCGNTIAGLCLLSSAVMRLVHESRPEFQLDALLERRCLYVMRDVSRYEFTHAVLGGEHSMWRGEKLPRRRRIAVICRERPLPEHRE</sequence>
<evidence type="ECO:0000256" key="1">
    <source>
        <dbReference type="ARBA" id="ARBA00001954"/>
    </source>
</evidence>
<evidence type="ECO:0000313" key="3">
    <source>
        <dbReference type="Proteomes" id="UP000053240"/>
    </source>
</evidence>
<dbReference type="Gene3D" id="2.60.120.590">
    <property type="entry name" value="Alpha-ketoglutarate-dependent dioxygenase AlkB-like"/>
    <property type="match status" value="1"/>
</dbReference>
<dbReference type="InterPro" id="IPR032870">
    <property type="entry name" value="ALKBH7-like"/>
</dbReference>
<comment type="cofactor">
    <cofactor evidence="1">
        <name>Fe(2+)</name>
        <dbReference type="ChEBI" id="CHEBI:29033"/>
    </cofactor>
</comment>
<dbReference type="GO" id="GO:0005759">
    <property type="term" value="C:mitochondrial matrix"/>
    <property type="evidence" value="ECO:0007669"/>
    <property type="project" value="TreeGrafter"/>
</dbReference>
<dbReference type="STRING" id="76193.A0A0N1IQS8"/>
<dbReference type="InterPro" id="IPR037151">
    <property type="entry name" value="AlkB-like_sf"/>
</dbReference>
<dbReference type="EMBL" id="LADJ01034022">
    <property type="protein sequence ID" value="KPJ21258.1"/>
    <property type="molecule type" value="Genomic_DNA"/>
</dbReference>
<evidence type="ECO:0000313" key="2">
    <source>
        <dbReference type="EMBL" id="KPJ21258.1"/>
    </source>
</evidence>
<proteinExistence type="predicted"/>
<dbReference type="AlphaFoldDB" id="A0A0N1IQS8"/>
<gene>
    <name evidence="2" type="ORF">RR48_00699</name>
</gene>
<keyword evidence="2" id="KW-0223">Dioxygenase</keyword>
<dbReference type="PANTHER" id="PTHR21052">
    <property type="entry name" value="SPERMATOGENESIS ASSOCIATED 11-RELATED"/>
    <property type="match status" value="1"/>
</dbReference>
<dbReference type="FunCoup" id="A0A0N1IQS8">
    <property type="interactions" value="571"/>
</dbReference>